<feature type="transmembrane region" description="Helical" evidence="9">
    <location>
        <begin position="91"/>
        <end position="113"/>
    </location>
</feature>
<dbReference type="STRING" id="357804.Ping_3022"/>
<evidence type="ECO:0000256" key="6">
    <source>
        <dbReference type="ARBA" id="ARBA00022748"/>
    </source>
</evidence>
<evidence type="ECO:0000256" key="4">
    <source>
        <dbReference type="ARBA" id="ARBA00016463"/>
    </source>
</evidence>
<dbReference type="InterPro" id="IPR045062">
    <property type="entry name" value="Cyt_c_biogenesis_CcsA/CcmC"/>
</dbReference>
<comment type="function">
    <text evidence="1 9">Required for the export of heme to the periplasm for the biogenesis of c-type cytochromes.</text>
</comment>
<evidence type="ECO:0000256" key="1">
    <source>
        <dbReference type="ARBA" id="ARBA00002442"/>
    </source>
</evidence>
<comment type="subcellular location">
    <subcellularLocation>
        <location evidence="9">Cell inner membrane</location>
    </subcellularLocation>
    <subcellularLocation>
        <location evidence="2">Membrane</location>
        <topology evidence="2">Multi-pass membrane protein</topology>
    </subcellularLocation>
</comment>
<keyword evidence="12" id="KW-1185">Reference proteome</keyword>
<evidence type="ECO:0000313" key="12">
    <source>
        <dbReference type="Proteomes" id="UP000000639"/>
    </source>
</evidence>
<dbReference type="PANTHER" id="PTHR30071">
    <property type="entry name" value="HEME EXPORTER PROTEIN C"/>
    <property type="match status" value="1"/>
</dbReference>
<keyword evidence="9" id="KW-0813">Transport</keyword>
<dbReference type="PANTHER" id="PTHR30071:SF1">
    <property type="entry name" value="CYTOCHROME B_B6 PROTEIN-RELATED"/>
    <property type="match status" value="1"/>
</dbReference>
<comment type="similarity">
    <text evidence="3 9">Belongs to the CcmC/CycZ/HelC family.</text>
</comment>
<proteinExistence type="inferred from homology"/>
<dbReference type="eggNOG" id="COG0755">
    <property type="taxonomic scope" value="Bacteria"/>
</dbReference>
<dbReference type="RefSeq" id="WP_011771278.1">
    <property type="nucleotide sequence ID" value="NC_008709.1"/>
</dbReference>
<gene>
    <name evidence="9" type="primary">ccmC</name>
    <name evidence="11" type="ordered locus">Ping_3022</name>
</gene>
<evidence type="ECO:0000256" key="3">
    <source>
        <dbReference type="ARBA" id="ARBA00005840"/>
    </source>
</evidence>
<keyword evidence="9" id="KW-1003">Cell membrane</keyword>
<dbReference type="NCBIfam" id="TIGR01191">
    <property type="entry name" value="ccmC"/>
    <property type="match status" value="1"/>
</dbReference>
<dbReference type="HOGENOM" id="CLU_066538_2_0_6"/>
<feature type="transmembrane region" description="Helical" evidence="9">
    <location>
        <begin position="201"/>
        <end position="221"/>
    </location>
</feature>
<evidence type="ECO:0000256" key="8">
    <source>
        <dbReference type="ARBA" id="ARBA00023136"/>
    </source>
</evidence>
<dbReference type="KEGG" id="pin:Ping_3022"/>
<feature type="domain" description="Cytochrome c assembly protein" evidence="10">
    <location>
        <begin position="25"/>
        <end position="184"/>
    </location>
</feature>
<evidence type="ECO:0000256" key="5">
    <source>
        <dbReference type="ARBA" id="ARBA00022692"/>
    </source>
</evidence>
<dbReference type="Proteomes" id="UP000000639">
    <property type="component" value="Chromosome"/>
</dbReference>
<dbReference type="Pfam" id="PF01578">
    <property type="entry name" value="Cytochrom_C_asm"/>
    <property type="match status" value="1"/>
</dbReference>
<dbReference type="InterPro" id="IPR003557">
    <property type="entry name" value="Cyt_c_biogenesis_CcmC"/>
</dbReference>
<feature type="transmembrane region" description="Helical" evidence="9">
    <location>
        <begin position="133"/>
        <end position="149"/>
    </location>
</feature>
<name>A1SZ09_PSYIN</name>
<reference evidence="11 12" key="1">
    <citation type="submission" date="2007-01" db="EMBL/GenBank/DDBJ databases">
        <title>Complete sequence of Psychromonas ingrahamii 37.</title>
        <authorList>
            <consortium name="US DOE Joint Genome Institute"/>
            <person name="Copeland A."/>
            <person name="Lucas S."/>
            <person name="Lapidus A."/>
            <person name="Barry K."/>
            <person name="Detter J.C."/>
            <person name="Glavina del Rio T."/>
            <person name="Hammon N."/>
            <person name="Israni S."/>
            <person name="Dalin E."/>
            <person name="Tice H."/>
            <person name="Pitluck S."/>
            <person name="Thompson L.S."/>
            <person name="Brettin T."/>
            <person name="Bruce D."/>
            <person name="Han C."/>
            <person name="Tapia R."/>
            <person name="Schmutz J."/>
            <person name="Larimer F."/>
            <person name="Land M."/>
            <person name="Hauser L."/>
            <person name="Kyrpides N."/>
            <person name="Ivanova N."/>
            <person name="Staley J."/>
            <person name="Richardson P."/>
        </authorList>
    </citation>
    <scope>NUCLEOTIDE SEQUENCE [LARGE SCALE GENOMIC DNA]</scope>
    <source>
        <strain evidence="11 12">37</strain>
    </source>
</reference>
<organism evidence="11 12">
    <name type="scientific">Psychromonas ingrahamii (strain DSM 17664 / CCUG 51855 / 37)</name>
    <dbReference type="NCBI Taxonomy" id="357804"/>
    <lineage>
        <taxon>Bacteria</taxon>
        <taxon>Pseudomonadati</taxon>
        <taxon>Pseudomonadota</taxon>
        <taxon>Gammaproteobacteria</taxon>
        <taxon>Alteromonadales</taxon>
        <taxon>Psychromonadaceae</taxon>
        <taxon>Psychromonas</taxon>
    </lineage>
</organism>
<evidence type="ECO:0000313" key="11">
    <source>
        <dbReference type="EMBL" id="ABM04724.1"/>
    </source>
</evidence>
<feature type="transmembrane region" description="Helical" evidence="9">
    <location>
        <begin position="56"/>
        <end position="84"/>
    </location>
</feature>
<evidence type="ECO:0000256" key="7">
    <source>
        <dbReference type="ARBA" id="ARBA00022989"/>
    </source>
</evidence>
<keyword evidence="8 9" id="KW-0472">Membrane</keyword>
<dbReference type="GO" id="GO:0017004">
    <property type="term" value="P:cytochrome complex assembly"/>
    <property type="evidence" value="ECO:0007669"/>
    <property type="project" value="UniProtKB-KW"/>
</dbReference>
<evidence type="ECO:0000256" key="2">
    <source>
        <dbReference type="ARBA" id="ARBA00004141"/>
    </source>
</evidence>
<keyword evidence="9" id="KW-0997">Cell inner membrane</keyword>
<feature type="transmembrane region" description="Helical" evidence="9">
    <location>
        <begin position="161"/>
        <end position="181"/>
    </location>
</feature>
<feature type="transmembrane region" description="Helical" evidence="9">
    <location>
        <begin position="21"/>
        <end position="44"/>
    </location>
</feature>
<evidence type="ECO:0000256" key="9">
    <source>
        <dbReference type="RuleBase" id="RU364092"/>
    </source>
</evidence>
<dbReference type="GO" id="GO:0020037">
    <property type="term" value="F:heme binding"/>
    <property type="evidence" value="ECO:0007669"/>
    <property type="project" value="InterPro"/>
</dbReference>
<dbReference type="GO" id="GO:0005886">
    <property type="term" value="C:plasma membrane"/>
    <property type="evidence" value="ECO:0007669"/>
    <property type="project" value="UniProtKB-SubCell"/>
</dbReference>
<accession>A1SZ09</accession>
<dbReference type="InterPro" id="IPR002541">
    <property type="entry name" value="Cyt_c_assembly"/>
</dbReference>
<keyword evidence="7 9" id="KW-1133">Transmembrane helix</keyword>
<evidence type="ECO:0000259" key="10">
    <source>
        <dbReference type="Pfam" id="PF01578"/>
    </source>
</evidence>
<sequence length="252" mass="28356">MWKWLHPYAKPEKSYQLAGKLLPWFVVLTIITFIIGLLWGLLFAPADYQQGDSFRIIYIHVPAAMMAMGAYSSMAIAAFVALVWQIRLAEMTVAAMAPVGAVFTFIALFTGAAWGKPMWGAWWVWDARLTSELILLFIYLGIIALYNAFSDKVLAGRAASILTLVGVINLPIIHYSVVWWNTLHQGPTISKFGKPSMALEMLWPLLIMILAFATLLGALTLMRFRNEILARESHRPWVRQLALNNVKMTGKN</sequence>
<dbReference type="OrthoDB" id="9778550at2"/>
<dbReference type="GO" id="GO:0015232">
    <property type="term" value="F:heme transmembrane transporter activity"/>
    <property type="evidence" value="ECO:0007669"/>
    <property type="project" value="InterPro"/>
</dbReference>
<dbReference type="EMBL" id="CP000510">
    <property type="protein sequence ID" value="ABM04724.1"/>
    <property type="molecule type" value="Genomic_DNA"/>
</dbReference>
<keyword evidence="6 9" id="KW-0201">Cytochrome c-type biogenesis</keyword>
<dbReference type="PRINTS" id="PR01386">
    <property type="entry name" value="CCMCBIOGNSIS"/>
</dbReference>
<dbReference type="AlphaFoldDB" id="A1SZ09"/>
<keyword evidence="5 9" id="KW-0812">Transmembrane</keyword>
<protein>
    <recommendedName>
        <fullName evidence="4 9">Heme exporter protein C</fullName>
    </recommendedName>
    <alternativeName>
        <fullName evidence="9">Cytochrome c-type biogenesis protein</fullName>
    </alternativeName>
</protein>